<dbReference type="GO" id="GO:1902387">
    <property type="term" value="F:ceramide 1-phosphate binding"/>
    <property type="evidence" value="ECO:0007669"/>
    <property type="project" value="TreeGrafter"/>
</dbReference>
<evidence type="ECO:0000313" key="4">
    <source>
        <dbReference type="EMBL" id="CAF2034574.1"/>
    </source>
</evidence>
<comment type="caution">
    <text evidence="8">The sequence shown here is derived from an EMBL/GenBank/DDBJ whole genome shotgun (WGS) entry which is preliminary data.</text>
</comment>
<dbReference type="Proteomes" id="UP000663855">
    <property type="component" value="Unassembled WGS sequence"/>
</dbReference>
<feature type="domain" description="Glycolipid transfer protein" evidence="1">
    <location>
        <begin position="57"/>
        <end position="209"/>
    </location>
</feature>
<gene>
    <name evidence="9" type="ORF">BYL167_LOCUS10288</name>
    <name evidence="3" type="ORF">CJN711_LOCUS24839</name>
    <name evidence="7" type="ORF">GIL414_LOCUS3919</name>
    <name evidence="2" type="ORF">KQP761_LOCUS5272</name>
    <name evidence="4" type="ORF">MBJ925_LOCUS10505</name>
    <name evidence="10" type="ORF">OVN521_LOCUS16331</name>
    <name evidence="8" type="ORF">UXM345_LOCUS11390</name>
    <name evidence="6" type="ORF">WKI299_LOCUS26618</name>
    <name evidence="5" type="ORF">XDN619_LOCUS22683</name>
</gene>
<dbReference type="EMBL" id="CAJNRG010010260">
    <property type="protein sequence ID" value="CAF2120822.1"/>
    <property type="molecule type" value="Genomic_DNA"/>
</dbReference>
<dbReference type="InterPro" id="IPR036497">
    <property type="entry name" value="GLTP_sf"/>
</dbReference>
<dbReference type="Proteomes" id="UP000663887">
    <property type="component" value="Unassembled WGS sequence"/>
</dbReference>
<dbReference type="EMBL" id="CAJOBH010003078">
    <property type="protein sequence ID" value="CAF3936672.1"/>
    <property type="molecule type" value="Genomic_DNA"/>
</dbReference>
<evidence type="ECO:0000313" key="10">
    <source>
        <dbReference type="EMBL" id="CAF4023242.1"/>
    </source>
</evidence>
<dbReference type="EMBL" id="CAJOBG010002701">
    <property type="protein sequence ID" value="CAF4023242.1"/>
    <property type="molecule type" value="Genomic_DNA"/>
</dbReference>
<dbReference type="Proteomes" id="UP000681720">
    <property type="component" value="Unassembled WGS sequence"/>
</dbReference>
<dbReference type="EMBL" id="CAJNRE010004424">
    <property type="protein sequence ID" value="CAF2034574.1"/>
    <property type="molecule type" value="Genomic_DNA"/>
</dbReference>
<evidence type="ECO:0000313" key="5">
    <source>
        <dbReference type="EMBL" id="CAF2120822.1"/>
    </source>
</evidence>
<dbReference type="EMBL" id="CAJOBF010001131">
    <property type="protein sequence ID" value="CAF3916744.1"/>
    <property type="molecule type" value="Genomic_DNA"/>
</dbReference>
<dbReference type="EMBL" id="CAJNOV010011665">
    <property type="protein sequence ID" value="CAF1456095.1"/>
    <property type="molecule type" value="Genomic_DNA"/>
</dbReference>
<dbReference type="EMBL" id="CAJNRF010011546">
    <property type="protein sequence ID" value="CAF2132694.1"/>
    <property type="molecule type" value="Genomic_DNA"/>
</dbReference>
<evidence type="ECO:0000259" key="1">
    <source>
        <dbReference type="Pfam" id="PF08718"/>
    </source>
</evidence>
<organism evidence="8 11">
    <name type="scientific">Rotaria magnacalcarata</name>
    <dbReference type="NCBI Taxonomy" id="392030"/>
    <lineage>
        <taxon>Eukaryota</taxon>
        <taxon>Metazoa</taxon>
        <taxon>Spiralia</taxon>
        <taxon>Gnathifera</taxon>
        <taxon>Rotifera</taxon>
        <taxon>Eurotatoria</taxon>
        <taxon>Bdelloidea</taxon>
        <taxon>Philodinida</taxon>
        <taxon>Philodinidae</taxon>
        <taxon>Rotaria</taxon>
    </lineage>
</organism>
<dbReference type="PANTHER" id="PTHR10219:SF43">
    <property type="entry name" value="GLYCOLIPID TRANSFER PROTEIN DOMAIN-CONTAINING PROTEIN"/>
    <property type="match status" value="1"/>
</dbReference>
<dbReference type="Proteomes" id="UP000663824">
    <property type="component" value="Unassembled WGS sequence"/>
</dbReference>
<dbReference type="AlphaFoldDB" id="A0A819INJ8"/>
<evidence type="ECO:0000313" key="7">
    <source>
        <dbReference type="EMBL" id="CAF3850176.1"/>
    </source>
</evidence>
<proteinExistence type="predicted"/>
<dbReference type="Proteomes" id="UP000681967">
    <property type="component" value="Unassembled WGS sequence"/>
</dbReference>
<sequence>MSSAPDTQFATVLTNKSSKIITDSTDVRQESSKNRFDLKNVRDAFVNCIQPNNVLLLGEYVRAYEELCTFVCSLGAVFEWATKDLSNKLIVLKEHQRFDPMNYETIQSMILYEIESGRIQSRDTTLFSQTGKPLQNGSRTLLRLHRALAFLSAFLSEMRNASDDASSATIACNAYSATLAQYHSWPIRYTIIGAIKVTVPNRQELVNKLLTKRTTDEINTYADEIVQACNMIERITHELFKAYNLVKLP</sequence>
<keyword evidence="12" id="KW-1185">Reference proteome</keyword>
<evidence type="ECO:0000313" key="11">
    <source>
        <dbReference type="Proteomes" id="UP000663842"/>
    </source>
</evidence>
<protein>
    <recommendedName>
        <fullName evidence="1">Glycolipid transfer protein domain-containing protein</fullName>
    </recommendedName>
</protein>
<reference evidence="8" key="1">
    <citation type="submission" date="2021-02" db="EMBL/GenBank/DDBJ databases">
        <authorList>
            <person name="Nowell W R."/>
        </authorList>
    </citation>
    <scope>NUCLEOTIDE SEQUENCE</scope>
</reference>
<name>A0A819INJ8_9BILA</name>
<dbReference type="SUPFAM" id="SSF110004">
    <property type="entry name" value="Glycolipid transfer protein, GLTP"/>
    <property type="match status" value="1"/>
</dbReference>
<dbReference type="GO" id="GO:0016020">
    <property type="term" value="C:membrane"/>
    <property type="evidence" value="ECO:0007669"/>
    <property type="project" value="TreeGrafter"/>
</dbReference>
<dbReference type="OrthoDB" id="116883at2759"/>
<dbReference type="Proteomes" id="UP000663866">
    <property type="component" value="Unassembled WGS sequence"/>
</dbReference>
<dbReference type="InterPro" id="IPR014830">
    <property type="entry name" value="Glycolipid_transfer_prot_dom"/>
</dbReference>
<evidence type="ECO:0000313" key="8">
    <source>
        <dbReference type="EMBL" id="CAF3916744.1"/>
    </source>
</evidence>
<dbReference type="Proteomes" id="UP000663842">
    <property type="component" value="Unassembled WGS sequence"/>
</dbReference>
<evidence type="ECO:0000313" key="3">
    <source>
        <dbReference type="EMBL" id="CAF1456095.1"/>
    </source>
</evidence>
<evidence type="ECO:0000313" key="12">
    <source>
        <dbReference type="Proteomes" id="UP000663866"/>
    </source>
</evidence>
<dbReference type="Proteomes" id="UP000663834">
    <property type="component" value="Unassembled WGS sequence"/>
</dbReference>
<dbReference type="Gene3D" id="1.10.3520.10">
    <property type="entry name" value="Glycolipid transfer protein"/>
    <property type="match status" value="1"/>
</dbReference>
<dbReference type="GO" id="GO:0005829">
    <property type="term" value="C:cytosol"/>
    <property type="evidence" value="ECO:0007669"/>
    <property type="project" value="TreeGrafter"/>
</dbReference>
<evidence type="ECO:0000313" key="6">
    <source>
        <dbReference type="EMBL" id="CAF2132694.1"/>
    </source>
</evidence>
<dbReference type="EMBL" id="CAJNOW010001254">
    <property type="protein sequence ID" value="CAF1311407.1"/>
    <property type="molecule type" value="Genomic_DNA"/>
</dbReference>
<evidence type="ECO:0000313" key="9">
    <source>
        <dbReference type="EMBL" id="CAF3936672.1"/>
    </source>
</evidence>
<dbReference type="Proteomes" id="UP000663856">
    <property type="component" value="Unassembled WGS sequence"/>
</dbReference>
<dbReference type="EMBL" id="CAJOBJ010000901">
    <property type="protein sequence ID" value="CAF3850176.1"/>
    <property type="molecule type" value="Genomic_DNA"/>
</dbReference>
<evidence type="ECO:0000313" key="2">
    <source>
        <dbReference type="EMBL" id="CAF1311407.1"/>
    </source>
</evidence>
<dbReference type="GO" id="GO:1902388">
    <property type="term" value="F:ceramide 1-phosphate transfer activity"/>
    <property type="evidence" value="ECO:0007669"/>
    <property type="project" value="TreeGrafter"/>
</dbReference>
<accession>A0A819INJ8</accession>
<dbReference type="PANTHER" id="PTHR10219">
    <property type="entry name" value="GLYCOLIPID TRANSFER PROTEIN-RELATED"/>
    <property type="match status" value="1"/>
</dbReference>
<dbReference type="Pfam" id="PF08718">
    <property type="entry name" value="GLTP"/>
    <property type="match status" value="1"/>
</dbReference>